<evidence type="ECO:0000256" key="1">
    <source>
        <dbReference type="ARBA" id="ARBA00004479"/>
    </source>
</evidence>
<dbReference type="OrthoDB" id="1929172at2759"/>
<proteinExistence type="inferred from homology"/>
<keyword evidence="5" id="KW-0813">Transport</keyword>
<dbReference type="RefSeq" id="XP_001645271.1">
    <property type="nucleotide sequence ID" value="XM_001645221.1"/>
</dbReference>
<dbReference type="eggNOG" id="KOG1693">
    <property type="taxonomic scope" value="Eukaryota"/>
</dbReference>
<organism evidence="13">
    <name type="scientific">Vanderwaltozyma polyspora (strain ATCC 22028 / DSM 70294 / BCRC 21397 / CBS 2163 / NBRC 10782 / NRRL Y-8283 / UCD 57-17)</name>
    <name type="common">Kluyveromyces polysporus</name>
    <dbReference type="NCBI Taxonomy" id="436907"/>
    <lineage>
        <taxon>Eukaryota</taxon>
        <taxon>Fungi</taxon>
        <taxon>Dikarya</taxon>
        <taxon>Ascomycota</taxon>
        <taxon>Saccharomycotina</taxon>
        <taxon>Saccharomycetes</taxon>
        <taxon>Saccharomycetales</taxon>
        <taxon>Saccharomycetaceae</taxon>
        <taxon>Vanderwaltozyma</taxon>
    </lineage>
</organism>
<evidence type="ECO:0000256" key="10">
    <source>
        <dbReference type="SAM" id="SignalP"/>
    </source>
</evidence>
<keyword evidence="4 10" id="KW-0732">Signal</keyword>
<dbReference type="STRING" id="436907.A7TJV1"/>
<dbReference type="PROSITE" id="PS50866">
    <property type="entry name" value="GOLD"/>
    <property type="match status" value="1"/>
</dbReference>
<feature type="domain" description="GOLD" evidence="11">
    <location>
        <begin position="33"/>
        <end position="150"/>
    </location>
</feature>
<dbReference type="InterPro" id="IPR015720">
    <property type="entry name" value="Emp24-like"/>
</dbReference>
<gene>
    <name evidence="12" type="ORF">Kpol_1037p9</name>
</gene>
<dbReference type="SMART" id="SM01190">
    <property type="entry name" value="EMP24_GP25L"/>
    <property type="match status" value="1"/>
</dbReference>
<keyword evidence="3 8" id="KW-0812">Transmembrane</keyword>
<evidence type="ECO:0000256" key="4">
    <source>
        <dbReference type="ARBA" id="ARBA00022729"/>
    </source>
</evidence>
<dbReference type="PANTHER" id="PTHR22811">
    <property type="entry name" value="TRANSMEMBRANE EMP24 DOMAIN-CONTAINING PROTEIN"/>
    <property type="match status" value="1"/>
</dbReference>
<reference evidence="12 13" key="1">
    <citation type="journal article" date="2007" name="Proc. Natl. Acad. Sci. U.S.A.">
        <title>Independent sorting-out of thousands of duplicated gene pairs in two yeast species descended from a whole-genome duplication.</title>
        <authorList>
            <person name="Scannell D.R."/>
            <person name="Frank A.C."/>
            <person name="Conant G.C."/>
            <person name="Byrne K.P."/>
            <person name="Woolfit M."/>
            <person name="Wolfe K.H."/>
        </authorList>
    </citation>
    <scope>NUCLEOTIDE SEQUENCE [LARGE SCALE GENOMIC DNA]</scope>
    <source>
        <strain evidence="13">ATCC 22028 / DSM 70294 / BCRC 21397 / CBS 2163 / NBRC 10782 / NRRL Y-8283 / UCD 57-17</strain>
    </source>
</reference>
<evidence type="ECO:0000256" key="8">
    <source>
        <dbReference type="RuleBase" id="RU003827"/>
    </source>
</evidence>
<feature type="chain" id="PRO_5002715749" description="GOLD domain-containing protein" evidence="10">
    <location>
        <begin position="22"/>
        <end position="216"/>
    </location>
</feature>
<comment type="subcellular location">
    <subcellularLocation>
        <location evidence="1 8">Membrane</location>
        <topology evidence="1 8">Single-pass type I membrane protein</topology>
    </subcellularLocation>
</comment>
<dbReference type="GeneID" id="5545630"/>
<keyword evidence="6 9" id="KW-1133">Transmembrane helix</keyword>
<evidence type="ECO:0000313" key="12">
    <source>
        <dbReference type="EMBL" id="EDO17413.1"/>
    </source>
</evidence>
<keyword evidence="7 9" id="KW-0472">Membrane</keyword>
<dbReference type="InParanoid" id="A7TJV1"/>
<dbReference type="KEGG" id="vpo:Kpol_1037p9"/>
<feature type="transmembrane region" description="Helical" evidence="9">
    <location>
        <begin position="183"/>
        <end position="204"/>
    </location>
</feature>
<feature type="signal peptide" evidence="10">
    <location>
        <begin position="1"/>
        <end position="21"/>
    </location>
</feature>
<dbReference type="AlphaFoldDB" id="A7TJV1"/>
<evidence type="ECO:0000256" key="6">
    <source>
        <dbReference type="ARBA" id="ARBA00022989"/>
    </source>
</evidence>
<evidence type="ECO:0000256" key="5">
    <source>
        <dbReference type="ARBA" id="ARBA00022892"/>
    </source>
</evidence>
<dbReference type="EMBL" id="DS480404">
    <property type="protein sequence ID" value="EDO17413.1"/>
    <property type="molecule type" value="Genomic_DNA"/>
</dbReference>
<dbReference type="Pfam" id="PF01105">
    <property type="entry name" value="EMP24_GP25L"/>
    <property type="match status" value="1"/>
</dbReference>
<evidence type="ECO:0000256" key="2">
    <source>
        <dbReference type="ARBA" id="ARBA00007104"/>
    </source>
</evidence>
<dbReference type="GO" id="GO:0016020">
    <property type="term" value="C:membrane"/>
    <property type="evidence" value="ECO:0007669"/>
    <property type="project" value="UniProtKB-SubCell"/>
</dbReference>
<dbReference type="FunCoup" id="A7TJV1">
    <property type="interactions" value="89"/>
</dbReference>
<protein>
    <recommendedName>
        <fullName evidence="11">GOLD domain-containing protein</fullName>
    </recommendedName>
</protein>
<evidence type="ECO:0000256" key="3">
    <source>
        <dbReference type="ARBA" id="ARBA00022692"/>
    </source>
</evidence>
<dbReference type="PhylomeDB" id="A7TJV1"/>
<sequence>MTVISILFLLLMVSMSSLSIASPITCELKRYSKECFFLYSDQVNATIEFYFSVQHGERNDVFISYSIKDPERNSLFNRKRISQSEFKFLGEEPGEYTVCFNNESDNDKIIDLKFELSNSINEYDKSFGSFNTWKENLNPLQFSISYEIDNLEHQISILSSNLGYYKARSQRNNETVTSINKRIAVTTIITLMFIIVANIVQLKVTKYILNKYDRLH</sequence>
<keyword evidence="13" id="KW-1185">Reference proteome</keyword>
<evidence type="ECO:0000256" key="9">
    <source>
        <dbReference type="SAM" id="Phobius"/>
    </source>
</evidence>
<dbReference type="GO" id="GO:0005737">
    <property type="term" value="C:cytoplasm"/>
    <property type="evidence" value="ECO:0007669"/>
    <property type="project" value="GOC"/>
</dbReference>
<evidence type="ECO:0000256" key="7">
    <source>
        <dbReference type="ARBA" id="ARBA00023136"/>
    </source>
</evidence>
<evidence type="ECO:0000313" key="13">
    <source>
        <dbReference type="Proteomes" id="UP000000267"/>
    </source>
</evidence>
<dbReference type="InterPro" id="IPR009038">
    <property type="entry name" value="GOLD_dom"/>
</dbReference>
<keyword evidence="5" id="KW-0931">ER-Golgi transport</keyword>
<comment type="similarity">
    <text evidence="2 8">Belongs to the EMP24/GP25L family.</text>
</comment>
<accession>A7TJV1</accession>
<dbReference type="Proteomes" id="UP000000267">
    <property type="component" value="Unassembled WGS sequence"/>
</dbReference>
<name>A7TJV1_VANPO</name>
<dbReference type="OMA" id="CTISYYF"/>
<dbReference type="GO" id="GO:0006888">
    <property type="term" value="P:endoplasmic reticulum to Golgi vesicle-mediated transport"/>
    <property type="evidence" value="ECO:0007669"/>
    <property type="project" value="UniProtKB-ARBA"/>
</dbReference>
<evidence type="ECO:0000259" key="11">
    <source>
        <dbReference type="PROSITE" id="PS50866"/>
    </source>
</evidence>
<dbReference type="HOGENOM" id="CLU_066963_4_2_1"/>